<gene>
    <name evidence="1" type="ORF">MRB53_003919</name>
</gene>
<evidence type="ECO:0000313" key="1">
    <source>
        <dbReference type="EMBL" id="KAJ8650896.1"/>
    </source>
</evidence>
<protein>
    <submittedName>
        <fullName evidence="1">Uncharacterized protein</fullName>
    </submittedName>
</protein>
<dbReference type="Proteomes" id="UP001234297">
    <property type="component" value="Chromosome 1"/>
</dbReference>
<comment type="caution">
    <text evidence="1">The sequence shown here is derived from an EMBL/GenBank/DDBJ whole genome shotgun (WGS) entry which is preliminary data.</text>
</comment>
<keyword evidence="2" id="KW-1185">Reference proteome</keyword>
<proteinExistence type="predicted"/>
<accession>A0ACC2MYY1</accession>
<dbReference type="EMBL" id="CM056809">
    <property type="protein sequence ID" value="KAJ8650896.1"/>
    <property type="molecule type" value="Genomic_DNA"/>
</dbReference>
<organism evidence="1 2">
    <name type="scientific">Persea americana</name>
    <name type="common">Avocado</name>
    <dbReference type="NCBI Taxonomy" id="3435"/>
    <lineage>
        <taxon>Eukaryota</taxon>
        <taxon>Viridiplantae</taxon>
        <taxon>Streptophyta</taxon>
        <taxon>Embryophyta</taxon>
        <taxon>Tracheophyta</taxon>
        <taxon>Spermatophyta</taxon>
        <taxon>Magnoliopsida</taxon>
        <taxon>Magnoliidae</taxon>
        <taxon>Laurales</taxon>
        <taxon>Lauraceae</taxon>
        <taxon>Persea</taxon>
    </lineage>
</organism>
<sequence>MLEGIAERVFLFRIQLQNRRICNETFQILESLLASKDVKSLIETRSILKILLRSEAVFVLREISEKSIDSKIPVVEFFINAFALVGDVESCLALKYEVLVLRELKYMNHHSLQVSHEEWLTFADDSLNNGFYSIAVKGYENALLCIQRTKLAEEKSGIFTEVQVVGKIKELRDMARTLVASQSVQAQTARYLKWKCVPQSRKNDSCSMGAPYLASSLFRSGIKKRNIQKLRQCQSQQKNING</sequence>
<reference evidence="1 2" key="1">
    <citation type="journal article" date="2022" name="Hortic Res">
        <title>A haplotype resolved chromosomal level avocado genome allows analysis of novel avocado genes.</title>
        <authorList>
            <person name="Nath O."/>
            <person name="Fletcher S.J."/>
            <person name="Hayward A."/>
            <person name="Shaw L.M."/>
            <person name="Masouleh A.K."/>
            <person name="Furtado A."/>
            <person name="Henry R.J."/>
            <person name="Mitter N."/>
        </authorList>
    </citation>
    <scope>NUCLEOTIDE SEQUENCE [LARGE SCALE GENOMIC DNA]</scope>
    <source>
        <strain evidence="2">cv. Hass</strain>
    </source>
</reference>
<name>A0ACC2MYY1_PERAE</name>
<evidence type="ECO:0000313" key="2">
    <source>
        <dbReference type="Proteomes" id="UP001234297"/>
    </source>
</evidence>